<accession>A0A5C6LQJ3</accession>
<evidence type="ECO:0000313" key="3">
    <source>
        <dbReference type="EMBL" id="TWV94700.1"/>
    </source>
</evidence>
<keyword evidence="1" id="KW-1133">Transmembrane helix</keyword>
<dbReference type="AlphaFoldDB" id="A0A5C6LQJ3"/>
<sequence length="573" mass="66267">MISFKWKKEDWKLEQFFIVGLLVIIAGLFSDELSGLFNSLVIEPVLSKYNRKGTYPLILPVYTALFIATACWGYQKLAKNVYKASVLTIAIPAGLCYLYWRERFFVNNYHMASLSDICYLKSVTIFDPAYLLLTIGTVCAFINKVKPSVYPANQTFLNMDQPIEDIGNDQYERQEFFQKLLVILRNIAFDTSKGFAIGINSSWGYGKSSLLKLIEKRLKQEENVICVQYNPWLSIKKQSLTHDFFQILEDELSKYIDTSNMIAKYGEQISKVDNDKNIFKNVSGLFVKEKSLQEQFEQISELIKRVNRKIYFIIDDLDRLDNLEVSEVLRLIRNTGNFPRITFIVAYDKNYIKNALTVNKLFDPERYLEKIFDLELVLPKIQHRIISEILLKTFVQGFDKIRLIDSEKKEYIKQLDRLIFNTSNKTIKTNLVSNEIPNICKNKRDIIKFVNAILVGLELNGPNIYLPDLFILEAIKLKDSDTYELIADSENFLEKYEDKGILRYKPQSQKIRSLFGNESITNLAKALFDIPETSDLKSDKAISIVNSFDSYFIYTVAKSSLSTTAIDNLLGHE</sequence>
<dbReference type="EMBL" id="VOHS01000044">
    <property type="protein sequence ID" value="TWV94700.1"/>
    <property type="molecule type" value="Genomic_DNA"/>
</dbReference>
<name>A0A5C6LQJ3_9BACT</name>
<dbReference type="InterPro" id="IPR011646">
    <property type="entry name" value="KAP_P-loop"/>
</dbReference>
<feature type="transmembrane region" description="Helical" evidence="1">
    <location>
        <begin position="81"/>
        <end position="100"/>
    </location>
</feature>
<feature type="domain" description="KAP NTPase" evidence="2">
    <location>
        <begin position="179"/>
        <end position="427"/>
    </location>
</feature>
<reference evidence="3 4" key="1">
    <citation type="submission" date="2019-08" db="EMBL/GenBank/DDBJ databases">
        <title>Whole genome sequencing of chitin degrading bacteria Chitinophaga pinensis YS16.</title>
        <authorList>
            <person name="Singh R.P."/>
            <person name="Manchanda G."/>
            <person name="Maurya I.K."/>
            <person name="Joshi N.K."/>
            <person name="Srivastava A.K."/>
        </authorList>
    </citation>
    <scope>NUCLEOTIDE SEQUENCE [LARGE SCALE GENOMIC DNA]</scope>
    <source>
        <strain evidence="3 4">YS-16</strain>
    </source>
</reference>
<evidence type="ECO:0000256" key="1">
    <source>
        <dbReference type="SAM" id="Phobius"/>
    </source>
</evidence>
<dbReference type="OrthoDB" id="88903at2"/>
<dbReference type="Pfam" id="PF07693">
    <property type="entry name" value="KAP_NTPase"/>
    <property type="match status" value="1"/>
</dbReference>
<keyword evidence="1" id="KW-0812">Transmembrane</keyword>
<feature type="transmembrane region" description="Helical" evidence="1">
    <location>
        <begin position="57"/>
        <end position="74"/>
    </location>
</feature>
<evidence type="ECO:0000313" key="4">
    <source>
        <dbReference type="Proteomes" id="UP000318815"/>
    </source>
</evidence>
<gene>
    <name evidence="3" type="ORF">FEF09_25290</name>
</gene>
<dbReference type="InterPro" id="IPR027417">
    <property type="entry name" value="P-loop_NTPase"/>
</dbReference>
<dbReference type="RefSeq" id="WP_146307696.1">
    <property type="nucleotide sequence ID" value="NZ_VOHS01000044.1"/>
</dbReference>
<feature type="transmembrane region" description="Helical" evidence="1">
    <location>
        <begin position="16"/>
        <end position="37"/>
    </location>
</feature>
<dbReference type="Gene3D" id="3.40.50.300">
    <property type="entry name" value="P-loop containing nucleotide triphosphate hydrolases"/>
    <property type="match status" value="1"/>
</dbReference>
<comment type="caution">
    <text evidence="3">The sequence shown here is derived from an EMBL/GenBank/DDBJ whole genome shotgun (WGS) entry which is preliminary data.</text>
</comment>
<dbReference type="Proteomes" id="UP000318815">
    <property type="component" value="Unassembled WGS sequence"/>
</dbReference>
<protein>
    <submittedName>
        <fullName evidence="3">AAA family ATPase</fullName>
    </submittedName>
</protein>
<keyword evidence="4" id="KW-1185">Reference proteome</keyword>
<dbReference type="SUPFAM" id="SSF52540">
    <property type="entry name" value="P-loop containing nucleoside triphosphate hydrolases"/>
    <property type="match status" value="1"/>
</dbReference>
<proteinExistence type="predicted"/>
<keyword evidence="1" id="KW-0472">Membrane</keyword>
<organism evidence="3 4">
    <name type="scientific">Chitinophaga pinensis</name>
    <dbReference type="NCBI Taxonomy" id="79329"/>
    <lineage>
        <taxon>Bacteria</taxon>
        <taxon>Pseudomonadati</taxon>
        <taxon>Bacteroidota</taxon>
        <taxon>Chitinophagia</taxon>
        <taxon>Chitinophagales</taxon>
        <taxon>Chitinophagaceae</taxon>
        <taxon>Chitinophaga</taxon>
    </lineage>
</organism>
<evidence type="ECO:0000259" key="2">
    <source>
        <dbReference type="Pfam" id="PF07693"/>
    </source>
</evidence>